<organism evidence="2 3">
    <name type="scientific">Cryomyces antarcticus</name>
    <dbReference type="NCBI Taxonomy" id="329879"/>
    <lineage>
        <taxon>Eukaryota</taxon>
        <taxon>Fungi</taxon>
        <taxon>Dikarya</taxon>
        <taxon>Ascomycota</taxon>
        <taxon>Pezizomycotina</taxon>
        <taxon>Dothideomycetes</taxon>
        <taxon>Dothideomycetes incertae sedis</taxon>
        <taxon>Cryomyces</taxon>
    </lineage>
</organism>
<keyword evidence="1" id="KW-0812">Transmembrane</keyword>
<keyword evidence="1" id="KW-1133">Transmembrane helix</keyword>
<keyword evidence="3" id="KW-1185">Reference proteome</keyword>
<feature type="transmembrane region" description="Helical" evidence="1">
    <location>
        <begin position="61"/>
        <end position="80"/>
    </location>
</feature>
<keyword evidence="1" id="KW-0472">Membrane</keyword>
<name>A0ABR0LHL5_9PEZI</name>
<dbReference type="EMBL" id="JAVRRA010020850">
    <property type="protein sequence ID" value="KAK5159106.1"/>
    <property type="molecule type" value="Genomic_DNA"/>
</dbReference>
<accession>A0ABR0LHL5</accession>
<evidence type="ECO:0000313" key="2">
    <source>
        <dbReference type="EMBL" id="KAK5159106.1"/>
    </source>
</evidence>
<reference evidence="2 3" key="1">
    <citation type="submission" date="2023-08" db="EMBL/GenBank/DDBJ databases">
        <title>Black Yeasts Isolated from many extreme environments.</title>
        <authorList>
            <person name="Coleine C."/>
            <person name="Stajich J.E."/>
            <person name="Selbmann L."/>
        </authorList>
    </citation>
    <scope>NUCLEOTIDE SEQUENCE [LARGE SCALE GENOMIC DNA]</scope>
    <source>
        <strain evidence="2 3">CCFEE 536</strain>
    </source>
</reference>
<evidence type="ECO:0000256" key="1">
    <source>
        <dbReference type="SAM" id="Phobius"/>
    </source>
</evidence>
<feature type="transmembrane region" description="Helical" evidence="1">
    <location>
        <begin position="31"/>
        <end position="49"/>
    </location>
</feature>
<evidence type="ECO:0000313" key="3">
    <source>
        <dbReference type="Proteomes" id="UP001357485"/>
    </source>
</evidence>
<feature type="non-terminal residue" evidence="2">
    <location>
        <position position="120"/>
    </location>
</feature>
<sequence>MFFASNWFYTYQFNDVNLAQFNTRTRALNNTLYWFSQIVGAFVFGYALDIKSVRRSMRAKIAWVTLFLITMAVWGGGYAFQKRYTREQVHAGDATPKDTSDDYVKMDWTTSGYVGPMFLF</sequence>
<gene>
    <name evidence="2" type="ORF">LTR16_012416</name>
</gene>
<comment type="caution">
    <text evidence="2">The sequence shown here is derived from an EMBL/GenBank/DDBJ whole genome shotgun (WGS) entry which is preliminary data.</text>
</comment>
<proteinExistence type="predicted"/>
<dbReference type="Proteomes" id="UP001357485">
    <property type="component" value="Unassembled WGS sequence"/>
</dbReference>
<protein>
    <submittedName>
        <fullName evidence="2">Uncharacterized protein</fullName>
    </submittedName>
</protein>